<feature type="domain" description="Calcineurin-like phosphoesterase" evidence="5">
    <location>
        <begin position="268"/>
        <end position="494"/>
    </location>
</feature>
<comment type="similarity">
    <text evidence="4">Belongs to the metallophosphoesterase superfamily. Purple acid phosphatase family.</text>
</comment>
<name>A0ABP0E328_9PEZI</name>
<dbReference type="Pfam" id="PF00149">
    <property type="entry name" value="Metallophos"/>
    <property type="match status" value="1"/>
</dbReference>
<dbReference type="InterPro" id="IPR041792">
    <property type="entry name" value="MPP_PAP"/>
</dbReference>
<dbReference type="Pfam" id="PF14008">
    <property type="entry name" value="Metallophos_C"/>
    <property type="match status" value="1"/>
</dbReference>
<keyword evidence="3" id="KW-0325">Glycoprotein</keyword>
<feature type="signal peptide" evidence="4">
    <location>
        <begin position="1"/>
        <end position="18"/>
    </location>
</feature>
<dbReference type="Gene3D" id="2.60.40.380">
    <property type="entry name" value="Purple acid phosphatase-like, N-terminal"/>
    <property type="match status" value="1"/>
</dbReference>
<comment type="catalytic activity">
    <reaction evidence="4">
        <text>a phosphate monoester + H2O = an alcohol + phosphate</text>
        <dbReference type="Rhea" id="RHEA:15017"/>
        <dbReference type="ChEBI" id="CHEBI:15377"/>
        <dbReference type="ChEBI" id="CHEBI:30879"/>
        <dbReference type="ChEBI" id="CHEBI:43474"/>
        <dbReference type="ChEBI" id="CHEBI:67140"/>
        <dbReference type="EC" id="3.1.3.2"/>
    </reaction>
</comment>
<dbReference type="PANTHER" id="PTHR22953:SF153">
    <property type="entry name" value="PURPLE ACID PHOSPHATASE"/>
    <property type="match status" value="1"/>
</dbReference>
<organism evidence="8 9">
    <name type="scientific">Sporothrix epigloea</name>
    <dbReference type="NCBI Taxonomy" id="1892477"/>
    <lineage>
        <taxon>Eukaryota</taxon>
        <taxon>Fungi</taxon>
        <taxon>Dikarya</taxon>
        <taxon>Ascomycota</taxon>
        <taxon>Pezizomycotina</taxon>
        <taxon>Sordariomycetes</taxon>
        <taxon>Sordariomycetidae</taxon>
        <taxon>Ophiostomatales</taxon>
        <taxon>Ophiostomataceae</taxon>
        <taxon>Sporothrix</taxon>
    </lineage>
</organism>
<reference evidence="8 9" key="1">
    <citation type="submission" date="2024-01" db="EMBL/GenBank/DDBJ databases">
        <authorList>
            <person name="Allen C."/>
            <person name="Tagirdzhanova G."/>
        </authorList>
    </citation>
    <scope>NUCLEOTIDE SEQUENCE [LARGE SCALE GENOMIC DNA]</scope>
    <source>
        <strain evidence="8 9">CBS 119000</strain>
    </source>
</reference>
<dbReference type="InterPro" id="IPR015914">
    <property type="entry name" value="PAPs_N"/>
</dbReference>
<accession>A0ABP0E328</accession>
<dbReference type="InterPro" id="IPR025733">
    <property type="entry name" value="PAPs_C"/>
</dbReference>
<keyword evidence="1 4" id="KW-0732">Signal</keyword>
<dbReference type="Pfam" id="PF16656">
    <property type="entry name" value="Pur_ac_phosph_N"/>
    <property type="match status" value="1"/>
</dbReference>
<proteinExistence type="inferred from homology"/>
<dbReference type="EMBL" id="CAWUON010000169">
    <property type="protein sequence ID" value="CAK7274985.1"/>
    <property type="molecule type" value="Genomic_DNA"/>
</dbReference>
<dbReference type="EC" id="3.1.3.2" evidence="4"/>
<evidence type="ECO:0000313" key="8">
    <source>
        <dbReference type="EMBL" id="CAK7274985.1"/>
    </source>
</evidence>
<evidence type="ECO:0000313" key="9">
    <source>
        <dbReference type="Proteomes" id="UP001642502"/>
    </source>
</evidence>
<dbReference type="InterPro" id="IPR004843">
    <property type="entry name" value="Calcineurin-like_PHP"/>
</dbReference>
<comment type="caution">
    <text evidence="8">The sequence shown here is derived from an EMBL/GenBank/DDBJ whole genome shotgun (WGS) entry which is preliminary data.</text>
</comment>
<dbReference type="SUPFAM" id="SSF56300">
    <property type="entry name" value="Metallo-dependent phosphatases"/>
    <property type="match status" value="1"/>
</dbReference>
<feature type="domain" description="Purple acid phosphatase C-terminal" evidence="6">
    <location>
        <begin position="516"/>
        <end position="577"/>
    </location>
</feature>
<keyword evidence="2 4" id="KW-0378">Hydrolase</keyword>
<dbReference type="InterPro" id="IPR029052">
    <property type="entry name" value="Metallo-depent_PP-like"/>
</dbReference>
<dbReference type="PANTHER" id="PTHR22953">
    <property type="entry name" value="ACID PHOSPHATASE RELATED"/>
    <property type="match status" value="1"/>
</dbReference>
<keyword evidence="9" id="KW-1185">Reference proteome</keyword>
<dbReference type="SUPFAM" id="SSF49363">
    <property type="entry name" value="Purple acid phosphatase, N-terminal domain"/>
    <property type="match status" value="1"/>
</dbReference>
<dbReference type="CDD" id="cd00839">
    <property type="entry name" value="MPP_PAPs"/>
    <property type="match status" value="1"/>
</dbReference>
<evidence type="ECO:0000256" key="4">
    <source>
        <dbReference type="RuleBase" id="RU361203"/>
    </source>
</evidence>
<evidence type="ECO:0000259" key="6">
    <source>
        <dbReference type="Pfam" id="PF14008"/>
    </source>
</evidence>
<feature type="chain" id="PRO_5044976573" description="Purple acid phosphatase" evidence="4">
    <location>
        <begin position="19"/>
        <end position="600"/>
    </location>
</feature>
<dbReference type="InterPro" id="IPR008963">
    <property type="entry name" value="Purple_acid_Pase-like_N"/>
</dbReference>
<evidence type="ECO:0000256" key="2">
    <source>
        <dbReference type="ARBA" id="ARBA00022801"/>
    </source>
</evidence>
<evidence type="ECO:0000259" key="5">
    <source>
        <dbReference type="Pfam" id="PF00149"/>
    </source>
</evidence>
<sequence length="600" mass="65889">MRTTAVSLLAAAVAPAVAQWSCGGTQYTVGSVAFSDECAQVVDSCVQQFQASTSDTSCQSPVGVLFMQQQPSGGTDNSHVVTAFNDIVDKCLKNGYTTATWYADSQWYWAASESGCYNFTMPGIPKDKTTPTQQRITIHAESAVSIGWNTYEKIEQPCVQYGLFPEELLWRECSLSSLTYPTSRTYSNVVTISNLQPGLQYYYKIESTNSTIHQFLSPRAAGNQEPFSVAVVIDMGVYGQDGFTLASSAKRGEPLPKISPELNHTTIWQLAQSINKYDFVLHPGDFAYADNFAQVFGLQSDPANGYETILEQFYEQLSPISATKMYMAAPGNHDADCMENSDPDSSCPVGQTNFTDFVNRWGRMNPSTFSTKSSARAAQTSNRKAQQLAKAPFWYSFDYGMAHFIMIDTETDYPNPIDATLSGNFGFDGQQLQWLEADLASVDRSITPWVILGGHRAWYSTGGSGNICAQCQSAFEGLMYQYGVDLALFGHVHNSQRFLPVYNFTADPKGMSDPKAPMYIIAGGAGNIEGLAGIGSNYSTNVFAYADDFSFATINFLDAHHLKVEFIRSSTGEILDSSTLFKSHRERFVNRSAGKSACKP</sequence>
<evidence type="ECO:0000259" key="7">
    <source>
        <dbReference type="Pfam" id="PF16656"/>
    </source>
</evidence>
<feature type="domain" description="Purple acid phosphatase N-terminal" evidence="7">
    <location>
        <begin position="131"/>
        <end position="215"/>
    </location>
</feature>
<dbReference type="InterPro" id="IPR039331">
    <property type="entry name" value="PAPs-like"/>
</dbReference>
<dbReference type="Gene3D" id="3.60.21.10">
    <property type="match status" value="1"/>
</dbReference>
<dbReference type="Proteomes" id="UP001642502">
    <property type="component" value="Unassembled WGS sequence"/>
</dbReference>
<evidence type="ECO:0000256" key="3">
    <source>
        <dbReference type="ARBA" id="ARBA00023180"/>
    </source>
</evidence>
<gene>
    <name evidence="8" type="ORF">SEPCBS119000_006453</name>
</gene>
<protein>
    <recommendedName>
        <fullName evidence="4">Purple acid phosphatase</fullName>
        <ecNumber evidence="4">3.1.3.2</ecNumber>
    </recommendedName>
</protein>
<evidence type="ECO:0000256" key="1">
    <source>
        <dbReference type="ARBA" id="ARBA00022729"/>
    </source>
</evidence>